<dbReference type="PANTHER" id="PTHR22617:SF23">
    <property type="entry name" value="CHEMOTAXIS PROTEIN CHEW"/>
    <property type="match status" value="1"/>
</dbReference>
<gene>
    <name evidence="2" type="ORF">IBL26_18155</name>
</gene>
<dbReference type="Gene3D" id="2.30.30.40">
    <property type="entry name" value="SH3 Domains"/>
    <property type="match status" value="1"/>
</dbReference>
<accession>A0ABR7RR76</accession>
<dbReference type="InterPro" id="IPR036061">
    <property type="entry name" value="CheW-like_dom_sf"/>
</dbReference>
<dbReference type="PROSITE" id="PS50851">
    <property type="entry name" value="CHEW"/>
    <property type="match status" value="1"/>
</dbReference>
<protein>
    <submittedName>
        <fullName evidence="2">Chemotaxis protein CheW</fullName>
    </submittedName>
</protein>
<dbReference type="Pfam" id="PF01584">
    <property type="entry name" value="CheW"/>
    <property type="match status" value="1"/>
</dbReference>
<feature type="domain" description="CheW-like" evidence="1">
    <location>
        <begin position="38"/>
        <end position="174"/>
    </location>
</feature>
<evidence type="ECO:0000313" key="2">
    <source>
        <dbReference type="EMBL" id="MBC9208779.1"/>
    </source>
</evidence>
<dbReference type="InterPro" id="IPR039315">
    <property type="entry name" value="CheW"/>
</dbReference>
<dbReference type="EMBL" id="JACTVA010000038">
    <property type="protein sequence ID" value="MBC9208779.1"/>
    <property type="molecule type" value="Genomic_DNA"/>
</dbReference>
<proteinExistence type="predicted"/>
<dbReference type="Gene3D" id="2.40.50.180">
    <property type="entry name" value="CheA-289, Domain 4"/>
    <property type="match status" value="1"/>
</dbReference>
<organism evidence="2 3">
    <name type="scientific">Teichococcus aerophilus</name>
    <dbReference type="NCBI Taxonomy" id="1224513"/>
    <lineage>
        <taxon>Bacteria</taxon>
        <taxon>Pseudomonadati</taxon>
        <taxon>Pseudomonadota</taxon>
        <taxon>Alphaproteobacteria</taxon>
        <taxon>Acetobacterales</taxon>
        <taxon>Roseomonadaceae</taxon>
        <taxon>Roseomonas</taxon>
    </lineage>
</organism>
<dbReference type="RefSeq" id="WP_187785925.1">
    <property type="nucleotide sequence ID" value="NZ_JACTVA010000038.1"/>
</dbReference>
<name>A0ABR7RR76_9PROT</name>
<comment type="caution">
    <text evidence="2">The sequence shown here is derived from an EMBL/GenBank/DDBJ whole genome shotgun (WGS) entry which is preliminary data.</text>
</comment>
<dbReference type="SMART" id="SM00260">
    <property type="entry name" value="CheW"/>
    <property type="match status" value="1"/>
</dbReference>
<dbReference type="Proteomes" id="UP000626026">
    <property type="component" value="Unassembled WGS sequence"/>
</dbReference>
<keyword evidence="3" id="KW-1185">Reference proteome</keyword>
<reference evidence="2 3" key="1">
    <citation type="journal article" date="2013" name="Int. J. Syst. Evol. Microbiol.">
        <title>Roseomonas aerophila sp. nov., isolated from air.</title>
        <authorList>
            <person name="Kim S.J."/>
            <person name="Weon H.Y."/>
            <person name="Ahn J.H."/>
            <person name="Hong S.B."/>
            <person name="Seok S.J."/>
            <person name="Whang K.S."/>
            <person name="Kwon S.W."/>
        </authorList>
    </citation>
    <scope>NUCLEOTIDE SEQUENCE [LARGE SCALE GENOMIC DNA]</scope>
    <source>
        <strain evidence="2 3">NBRC 108923</strain>
    </source>
</reference>
<evidence type="ECO:0000259" key="1">
    <source>
        <dbReference type="PROSITE" id="PS50851"/>
    </source>
</evidence>
<dbReference type="PANTHER" id="PTHR22617">
    <property type="entry name" value="CHEMOTAXIS SENSOR HISTIDINE KINASE-RELATED"/>
    <property type="match status" value="1"/>
</dbReference>
<dbReference type="InterPro" id="IPR002545">
    <property type="entry name" value="CheW-lke_dom"/>
</dbReference>
<dbReference type="SUPFAM" id="SSF50341">
    <property type="entry name" value="CheW-like"/>
    <property type="match status" value="1"/>
</dbReference>
<sequence>MPRSLPAHDPHRLDRILDARTRQLAMRQASDAATGPAPIPVLACVLGNETYGLPLAAIAQVVPATPLTPTPGAPPAMLGLLGRNGQVFIVLDLALALGAAAQASQHTGHLLLLRHGPRRFALRVDRATGAIDALPAEAPAEAAPHRAVTGHALAPSGALLGLIDLERLLRPYLAPTATVAPSLSSTNGSVTP</sequence>
<evidence type="ECO:0000313" key="3">
    <source>
        <dbReference type="Proteomes" id="UP000626026"/>
    </source>
</evidence>